<dbReference type="Proteomes" id="UP000183287">
    <property type="component" value="Unassembled WGS sequence"/>
</dbReference>
<accession>A0A1I4TS33</accession>
<keyword evidence="2" id="KW-1185">Reference proteome</keyword>
<dbReference type="Pfam" id="PF05593">
    <property type="entry name" value="RHS_repeat"/>
    <property type="match status" value="1"/>
</dbReference>
<gene>
    <name evidence="1" type="ORF">SAMN05421863_10543</name>
</gene>
<dbReference type="NCBIfam" id="TIGR01643">
    <property type="entry name" value="YD_repeat_2x"/>
    <property type="match status" value="1"/>
</dbReference>
<dbReference type="InterPro" id="IPR006530">
    <property type="entry name" value="YD"/>
</dbReference>
<dbReference type="InterPro" id="IPR031325">
    <property type="entry name" value="RHS_repeat"/>
</dbReference>
<name>A0A1I4TS33_9PROT</name>
<organism evidence="1 2">
    <name type="scientific">Nitrosomonas communis</name>
    <dbReference type="NCBI Taxonomy" id="44574"/>
    <lineage>
        <taxon>Bacteria</taxon>
        <taxon>Pseudomonadati</taxon>
        <taxon>Pseudomonadota</taxon>
        <taxon>Betaproteobacteria</taxon>
        <taxon>Nitrosomonadales</taxon>
        <taxon>Nitrosomonadaceae</taxon>
        <taxon>Nitrosomonas</taxon>
    </lineage>
</organism>
<reference evidence="2" key="1">
    <citation type="submission" date="2016-10" db="EMBL/GenBank/DDBJ databases">
        <authorList>
            <person name="Varghese N."/>
            <person name="Submissions S."/>
        </authorList>
    </citation>
    <scope>NUCLEOTIDE SEQUENCE [LARGE SCALE GENOMIC DNA]</scope>
    <source>
        <strain evidence="2">Nm44</strain>
    </source>
</reference>
<sequence length="164" mass="18845">MYGIGRLTRMQDKAGTTAYQYDQHGRLLSKTQTVVLGKENVVHMLSYQYDSNGRIIQMTYPSGAQIVLLYGEDGRPIEMHVDGQLLIRDIRYQPFDDPKSWVWGNDQPHTRDFDQDGRLIQHPLAEGTQFISYDAADRITQATHTTLIPMRSITEATIMTLWIK</sequence>
<dbReference type="RefSeq" id="WP_074906553.1">
    <property type="nucleotide sequence ID" value="NZ_FOUB01000054.1"/>
</dbReference>
<dbReference type="Gene3D" id="2.180.10.10">
    <property type="entry name" value="RHS repeat-associated core"/>
    <property type="match status" value="1"/>
</dbReference>
<protein>
    <submittedName>
        <fullName evidence="1">YD repeat-containing protein</fullName>
    </submittedName>
</protein>
<dbReference type="OrthoDB" id="8552614at2"/>
<evidence type="ECO:0000313" key="1">
    <source>
        <dbReference type="EMBL" id="SFM79420.1"/>
    </source>
</evidence>
<proteinExistence type="predicted"/>
<evidence type="ECO:0000313" key="2">
    <source>
        <dbReference type="Proteomes" id="UP000183287"/>
    </source>
</evidence>
<dbReference type="EMBL" id="FOUB01000054">
    <property type="protein sequence ID" value="SFM79420.1"/>
    <property type="molecule type" value="Genomic_DNA"/>
</dbReference>
<dbReference type="AlphaFoldDB" id="A0A1I4TS33"/>